<dbReference type="EMBL" id="CP002408">
    <property type="protein sequence ID" value="AFU57722.1"/>
    <property type="molecule type" value="Genomic_DNA"/>
</dbReference>
<keyword evidence="4" id="KW-1185">Reference proteome</keyword>
<keyword evidence="2" id="KW-0472">Membrane</keyword>
<keyword evidence="2" id="KW-0812">Transmembrane</keyword>
<proteinExistence type="predicted"/>
<protein>
    <submittedName>
        <fullName evidence="3">Uncharacterized protein</fullName>
    </submittedName>
</protein>
<evidence type="ECO:0000313" key="4">
    <source>
        <dbReference type="Proteomes" id="UP000008037"/>
    </source>
</evidence>
<accession>K0IIA0</accession>
<gene>
    <name evidence="3" type="ordered locus">Ngar_c07800</name>
</gene>
<evidence type="ECO:0000256" key="1">
    <source>
        <dbReference type="SAM" id="MobiDB-lite"/>
    </source>
</evidence>
<name>K0IIA0_NITGG</name>
<reference evidence="3 4" key="1">
    <citation type="journal article" date="2012" name="Environ. Microbiol.">
        <title>The genome of the ammonia-oxidizing Candidatus Nitrososphaera gargensis: insights into metabolic versatility and environmental adaptations.</title>
        <authorList>
            <person name="Spang A."/>
            <person name="Poehlein A."/>
            <person name="Offre P."/>
            <person name="Zumbragel S."/>
            <person name="Haider S."/>
            <person name="Rychlik N."/>
            <person name="Nowka B."/>
            <person name="Schmeisser C."/>
            <person name="Lebedeva E.V."/>
            <person name="Rattei T."/>
            <person name="Bohm C."/>
            <person name="Schmid M."/>
            <person name="Galushko A."/>
            <person name="Hatzenpichler R."/>
            <person name="Weinmaier T."/>
            <person name="Daniel R."/>
            <person name="Schleper C."/>
            <person name="Spieck E."/>
            <person name="Streit W."/>
            <person name="Wagner M."/>
        </authorList>
    </citation>
    <scope>NUCLEOTIDE SEQUENCE [LARGE SCALE GENOMIC DNA]</scope>
    <source>
        <strain evidence="4">Ga9.2</strain>
    </source>
</reference>
<dbReference type="RefSeq" id="WP_015018267.1">
    <property type="nucleotide sequence ID" value="NC_018719.1"/>
</dbReference>
<sequence>MPDDIIFSISNQPSMILIHFYPPKATKSRSNQRDTSMQLTLIEAIFAVTCYATMLTVTNLKRNNKNDDNNKHSKGSTLAINKP</sequence>
<dbReference type="InParanoid" id="K0IIA0"/>
<dbReference type="AlphaFoldDB" id="K0IIA0"/>
<evidence type="ECO:0000313" key="3">
    <source>
        <dbReference type="EMBL" id="AFU57722.1"/>
    </source>
</evidence>
<organism evidence="3 4">
    <name type="scientific">Nitrososphaera gargensis (strain Ga9.2)</name>
    <dbReference type="NCBI Taxonomy" id="1237085"/>
    <lineage>
        <taxon>Archaea</taxon>
        <taxon>Nitrososphaerota</taxon>
        <taxon>Nitrososphaeria</taxon>
        <taxon>Nitrososphaerales</taxon>
        <taxon>Nitrososphaeraceae</taxon>
        <taxon>Nitrososphaera</taxon>
    </lineage>
</organism>
<dbReference type="Proteomes" id="UP000008037">
    <property type="component" value="Chromosome"/>
</dbReference>
<dbReference type="HOGENOM" id="CLU_2534790_0_0_2"/>
<feature type="region of interest" description="Disordered" evidence="1">
    <location>
        <begin position="62"/>
        <end position="83"/>
    </location>
</feature>
<feature type="transmembrane region" description="Helical" evidence="2">
    <location>
        <begin position="37"/>
        <end position="57"/>
    </location>
</feature>
<evidence type="ECO:0000256" key="2">
    <source>
        <dbReference type="SAM" id="Phobius"/>
    </source>
</evidence>
<dbReference type="KEGG" id="nga:Ngar_c07800"/>
<keyword evidence="2" id="KW-1133">Transmembrane helix</keyword>
<dbReference type="GeneID" id="13795175"/>
<dbReference type="BioCyc" id="CNIT1237085:G1324-778-MONOMER"/>